<proteinExistence type="predicted"/>
<evidence type="ECO:0000313" key="1">
    <source>
        <dbReference type="EnsemblPlants" id="TuG1812G0300000487.01.T01.cds443574"/>
    </source>
</evidence>
<evidence type="ECO:0000313" key="2">
    <source>
        <dbReference type="Proteomes" id="UP000015106"/>
    </source>
</evidence>
<dbReference type="AlphaFoldDB" id="A0A8R7PN48"/>
<organism evidence="1 2">
    <name type="scientific">Triticum urartu</name>
    <name type="common">Red wild einkorn</name>
    <name type="synonym">Crithodium urartu</name>
    <dbReference type="NCBI Taxonomy" id="4572"/>
    <lineage>
        <taxon>Eukaryota</taxon>
        <taxon>Viridiplantae</taxon>
        <taxon>Streptophyta</taxon>
        <taxon>Embryophyta</taxon>
        <taxon>Tracheophyta</taxon>
        <taxon>Spermatophyta</taxon>
        <taxon>Magnoliopsida</taxon>
        <taxon>Liliopsida</taxon>
        <taxon>Poales</taxon>
        <taxon>Poaceae</taxon>
        <taxon>BOP clade</taxon>
        <taxon>Pooideae</taxon>
        <taxon>Triticodae</taxon>
        <taxon>Triticeae</taxon>
        <taxon>Triticinae</taxon>
        <taxon>Triticum</taxon>
    </lineage>
</organism>
<protein>
    <submittedName>
        <fullName evidence="1">Uncharacterized protein</fullName>
    </submittedName>
</protein>
<dbReference type="Proteomes" id="UP000015106">
    <property type="component" value="Chromosome 3"/>
</dbReference>
<name>A0A8R7PN48_TRIUA</name>
<accession>A0A8R7PN48</accession>
<keyword evidence="2" id="KW-1185">Reference proteome</keyword>
<reference evidence="1" key="2">
    <citation type="submission" date="2018-03" db="EMBL/GenBank/DDBJ databases">
        <title>The Triticum urartu genome reveals the dynamic nature of wheat genome evolution.</title>
        <authorList>
            <person name="Ling H."/>
            <person name="Ma B."/>
            <person name="Shi X."/>
            <person name="Liu H."/>
            <person name="Dong L."/>
            <person name="Sun H."/>
            <person name="Cao Y."/>
            <person name="Gao Q."/>
            <person name="Zheng S."/>
            <person name="Li Y."/>
            <person name="Yu Y."/>
            <person name="Du H."/>
            <person name="Qi M."/>
            <person name="Li Y."/>
            <person name="Yu H."/>
            <person name="Cui Y."/>
            <person name="Wang N."/>
            <person name="Chen C."/>
            <person name="Wu H."/>
            <person name="Zhao Y."/>
            <person name="Zhang J."/>
            <person name="Li Y."/>
            <person name="Zhou W."/>
            <person name="Zhang B."/>
            <person name="Hu W."/>
            <person name="Eijk M."/>
            <person name="Tang J."/>
            <person name="Witsenboer H."/>
            <person name="Zhao S."/>
            <person name="Li Z."/>
            <person name="Zhang A."/>
            <person name="Wang D."/>
            <person name="Liang C."/>
        </authorList>
    </citation>
    <scope>NUCLEOTIDE SEQUENCE [LARGE SCALE GENOMIC DNA]</scope>
    <source>
        <strain evidence="1">cv. G1812</strain>
    </source>
</reference>
<dbReference type="Gramene" id="TuG1812G0300000487.01.T01">
    <property type="protein sequence ID" value="TuG1812G0300000487.01.T01.cds443574"/>
    <property type="gene ID" value="TuG1812G0300000487.01"/>
</dbReference>
<reference evidence="1" key="3">
    <citation type="submission" date="2022-06" db="UniProtKB">
        <authorList>
            <consortium name="EnsemblPlants"/>
        </authorList>
    </citation>
    <scope>IDENTIFICATION</scope>
</reference>
<reference evidence="2" key="1">
    <citation type="journal article" date="2013" name="Nature">
        <title>Draft genome of the wheat A-genome progenitor Triticum urartu.</title>
        <authorList>
            <person name="Ling H.Q."/>
            <person name="Zhao S."/>
            <person name="Liu D."/>
            <person name="Wang J."/>
            <person name="Sun H."/>
            <person name="Zhang C."/>
            <person name="Fan H."/>
            <person name="Li D."/>
            <person name="Dong L."/>
            <person name="Tao Y."/>
            <person name="Gao C."/>
            <person name="Wu H."/>
            <person name="Li Y."/>
            <person name="Cui Y."/>
            <person name="Guo X."/>
            <person name="Zheng S."/>
            <person name="Wang B."/>
            <person name="Yu K."/>
            <person name="Liang Q."/>
            <person name="Yang W."/>
            <person name="Lou X."/>
            <person name="Chen J."/>
            <person name="Feng M."/>
            <person name="Jian J."/>
            <person name="Zhang X."/>
            <person name="Luo G."/>
            <person name="Jiang Y."/>
            <person name="Liu J."/>
            <person name="Wang Z."/>
            <person name="Sha Y."/>
            <person name="Zhang B."/>
            <person name="Wu H."/>
            <person name="Tang D."/>
            <person name="Shen Q."/>
            <person name="Xue P."/>
            <person name="Zou S."/>
            <person name="Wang X."/>
            <person name="Liu X."/>
            <person name="Wang F."/>
            <person name="Yang Y."/>
            <person name="An X."/>
            <person name="Dong Z."/>
            <person name="Zhang K."/>
            <person name="Zhang X."/>
            <person name="Luo M.C."/>
            <person name="Dvorak J."/>
            <person name="Tong Y."/>
            <person name="Wang J."/>
            <person name="Yang H."/>
            <person name="Li Z."/>
            <person name="Wang D."/>
            <person name="Zhang A."/>
            <person name="Wang J."/>
        </authorList>
    </citation>
    <scope>NUCLEOTIDE SEQUENCE</scope>
    <source>
        <strain evidence="2">cv. G1812</strain>
    </source>
</reference>
<sequence>YDKQAKKDHLSKLAFFAEDEFNNVRKMLSKAKMDHCSMLISQDKVLEEIASHA</sequence>
<dbReference type="EnsemblPlants" id="TuG1812G0300000487.01.T01">
    <property type="protein sequence ID" value="TuG1812G0300000487.01.T01.cds443574"/>
    <property type="gene ID" value="TuG1812G0300000487.01"/>
</dbReference>